<evidence type="ECO:0000256" key="6">
    <source>
        <dbReference type="ARBA" id="ARBA00023136"/>
    </source>
</evidence>
<dbReference type="OrthoDB" id="6492489at2759"/>
<dbReference type="Gene3D" id="3.40.50.300">
    <property type="entry name" value="P-loop containing nucleotide triphosphate hydrolases"/>
    <property type="match status" value="1"/>
</dbReference>
<dbReference type="CDD" id="cd03230">
    <property type="entry name" value="ABC_DR_subfamily_A"/>
    <property type="match status" value="1"/>
</dbReference>
<dbReference type="GO" id="GO:0016887">
    <property type="term" value="F:ATP hydrolysis activity"/>
    <property type="evidence" value="ECO:0007669"/>
    <property type="project" value="InterPro"/>
</dbReference>
<evidence type="ECO:0000256" key="5">
    <source>
        <dbReference type="ARBA" id="ARBA00022989"/>
    </source>
</evidence>
<keyword evidence="5 7" id="KW-1133">Transmembrane helix</keyword>
<keyword evidence="6 7" id="KW-0472">Membrane</keyword>
<dbReference type="InterPro" id="IPR027417">
    <property type="entry name" value="P-loop_NTPase"/>
</dbReference>
<protein>
    <recommendedName>
        <fullName evidence="8">ABC transporter domain-containing protein</fullName>
    </recommendedName>
</protein>
<dbReference type="SUPFAM" id="SSF52540">
    <property type="entry name" value="P-loop containing nucleoside triphosphate hydrolases"/>
    <property type="match status" value="1"/>
</dbReference>
<dbReference type="SMART" id="SM00382">
    <property type="entry name" value="AAA"/>
    <property type="match status" value="1"/>
</dbReference>
<evidence type="ECO:0000256" key="4">
    <source>
        <dbReference type="ARBA" id="ARBA00022840"/>
    </source>
</evidence>
<name>A0A9J6CFG1_POLVA</name>
<organism evidence="9 10">
    <name type="scientific">Polypedilum vanderplanki</name>
    <name type="common">Sleeping chironomid midge</name>
    <dbReference type="NCBI Taxonomy" id="319348"/>
    <lineage>
        <taxon>Eukaryota</taxon>
        <taxon>Metazoa</taxon>
        <taxon>Ecdysozoa</taxon>
        <taxon>Arthropoda</taxon>
        <taxon>Hexapoda</taxon>
        <taxon>Insecta</taxon>
        <taxon>Pterygota</taxon>
        <taxon>Neoptera</taxon>
        <taxon>Endopterygota</taxon>
        <taxon>Diptera</taxon>
        <taxon>Nematocera</taxon>
        <taxon>Chironomoidea</taxon>
        <taxon>Chironomidae</taxon>
        <taxon>Chironominae</taxon>
        <taxon>Polypedilum</taxon>
        <taxon>Polypedilum</taxon>
    </lineage>
</organism>
<comment type="subcellular location">
    <subcellularLocation>
        <location evidence="1">Membrane</location>
        <topology evidence="1">Multi-pass membrane protein</topology>
    </subcellularLocation>
</comment>
<feature type="transmembrane region" description="Helical" evidence="7">
    <location>
        <begin position="572"/>
        <end position="597"/>
    </location>
</feature>
<gene>
    <name evidence="9" type="ORF">PVAND_010141</name>
</gene>
<dbReference type="PROSITE" id="PS50893">
    <property type="entry name" value="ABC_TRANSPORTER_2"/>
    <property type="match status" value="1"/>
</dbReference>
<evidence type="ECO:0000259" key="8">
    <source>
        <dbReference type="PROSITE" id="PS50893"/>
    </source>
</evidence>
<evidence type="ECO:0000256" key="1">
    <source>
        <dbReference type="ARBA" id="ARBA00004141"/>
    </source>
</evidence>
<evidence type="ECO:0000313" key="9">
    <source>
        <dbReference type="EMBL" id="KAG5680647.1"/>
    </source>
</evidence>
<evidence type="ECO:0000256" key="7">
    <source>
        <dbReference type="SAM" id="Phobius"/>
    </source>
</evidence>
<dbReference type="PANTHER" id="PTHR43038">
    <property type="entry name" value="ATP-BINDING CASSETTE, SUB-FAMILY H, MEMBER 1"/>
    <property type="match status" value="1"/>
</dbReference>
<dbReference type="EMBL" id="JADBJN010000001">
    <property type="protein sequence ID" value="KAG5680647.1"/>
    <property type="molecule type" value="Genomic_DNA"/>
</dbReference>
<keyword evidence="3" id="KW-0547">Nucleotide-binding</keyword>
<feature type="transmembrane region" description="Helical" evidence="7">
    <location>
        <begin position="541"/>
        <end position="566"/>
    </location>
</feature>
<comment type="caution">
    <text evidence="9">The sequence shown here is derived from an EMBL/GenBank/DDBJ whole genome shotgun (WGS) entry which is preliminary data.</text>
</comment>
<dbReference type="InterPro" id="IPR013525">
    <property type="entry name" value="ABC2_TM"/>
</dbReference>
<keyword evidence="4" id="KW-0067">ATP-binding</keyword>
<feature type="transmembrane region" description="Helical" evidence="7">
    <location>
        <begin position="665"/>
        <end position="688"/>
    </location>
</feature>
<keyword evidence="2 7" id="KW-0812">Transmembrane</keyword>
<dbReference type="GO" id="GO:0016020">
    <property type="term" value="C:membrane"/>
    <property type="evidence" value="ECO:0007669"/>
    <property type="project" value="UniProtKB-SubCell"/>
</dbReference>
<keyword evidence="10" id="KW-1185">Reference proteome</keyword>
<dbReference type="InterPro" id="IPR003593">
    <property type="entry name" value="AAA+_ATPase"/>
</dbReference>
<proteinExistence type="predicted"/>
<dbReference type="PANTHER" id="PTHR43038:SF2">
    <property type="entry name" value="RH61964P"/>
    <property type="match status" value="1"/>
</dbReference>
<dbReference type="InterPro" id="IPR017871">
    <property type="entry name" value="ABC_transporter-like_CS"/>
</dbReference>
<feature type="transmembrane region" description="Helical" evidence="7">
    <location>
        <begin position="604"/>
        <end position="626"/>
    </location>
</feature>
<dbReference type="GO" id="GO:0140359">
    <property type="term" value="F:ABC-type transporter activity"/>
    <property type="evidence" value="ECO:0007669"/>
    <property type="project" value="InterPro"/>
</dbReference>
<dbReference type="Pfam" id="PF00005">
    <property type="entry name" value="ABC_tran"/>
    <property type="match status" value="1"/>
</dbReference>
<evidence type="ECO:0000256" key="2">
    <source>
        <dbReference type="ARBA" id="ARBA00022692"/>
    </source>
</evidence>
<reference evidence="9" key="1">
    <citation type="submission" date="2021-03" db="EMBL/GenBank/DDBJ databases">
        <title>Chromosome level genome of the anhydrobiotic midge Polypedilum vanderplanki.</title>
        <authorList>
            <person name="Yoshida Y."/>
            <person name="Kikawada T."/>
            <person name="Gusev O."/>
        </authorList>
    </citation>
    <scope>NUCLEOTIDE SEQUENCE</scope>
    <source>
        <strain evidence="9">NIAS01</strain>
        <tissue evidence="9">Whole body or cell culture</tissue>
    </source>
</reference>
<dbReference type="GO" id="GO:0005524">
    <property type="term" value="F:ATP binding"/>
    <property type="evidence" value="ECO:0007669"/>
    <property type="project" value="UniProtKB-KW"/>
</dbReference>
<sequence length="696" mass="78265">MNSVEVRNVHKSYGNKKDKRAVLNGLNLSVAHSSIYALIGASGCGKTTLLSCILGMKELDSGTIKVLRHKVNHDKTSKVGHLIGFMPQNSALIGELTIRETLNYFGSIFLMSKKNLEERSQMIKELLELPPDDRLIENLSGGQRRRVSLAAAIIHNPQILILDEPTVGVDSILRDKIWKFLIKSTRKSNLSIIITTHYISEAQQSDRCGMMRDGILLAEDAPKNILTKYNAKDLDEAFLNLCLLKQKVPDEFECITDTAELIIDEKPLDNEIESKCDSLLPFEKRKKFNLQTIDALSKKEYIRMKRQYAEVFFILILPILQILGLAYAIGGLPKGLKIGIINNEVLNSSICNQYLNFNDSYLNENYECIFNHVSCHLLNEINDKDITKVYYDDFEKAFLDAKKGNIIGVLTINQNISNILTKMFKDGNLKITESLIGISLDQSDLQLTTFMQSKLYQAYERFNKKLMKSCEFSEKLLSIPMNFETFYASIDSDFKTTIFPAVILQIIMFSSMGYTCFAIAQSRIDGVWNRTLLAGVRPIEILFTQIFVCFFVIIISLVEIGITSYFTLDVPIRGSLILLTIFGILACFTGSITGIAMSVLTDNLHAISIISLAIVQGTSTLSGGYWPLEAQPTLLKYISLALPVTIPSFSVRNIAVRGLGLEDPIVQYGFVVCIIWIAFSLIFAYYAINKRRFSSK</sequence>
<dbReference type="InterPro" id="IPR003439">
    <property type="entry name" value="ABC_transporter-like_ATP-bd"/>
</dbReference>
<dbReference type="Pfam" id="PF12698">
    <property type="entry name" value="ABC2_membrane_3"/>
    <property type="match status" value="1"/>
</dbReference>
<dbReference type="Proteomes" id="UP001107558">
    <property type="component" value="Chromosome 1"/>
</dbReference>
<dbReference type="PROSITE" id="PS00211">
    <property type="entry name" value="ABC_TRANSPORTER_1"/>
    <property type="match status" value="1"/>
</dbReference>
<accession>A0A9J6CFG1</accession>
<dbReference type="AlphaFoldDB" id="A0A9J6CFG1"/>
<feature type="transmembrane region" description="Helical" evidence="7">
    <location>
        <begin position="498"/>
        <end position="520"/>
    </location>
</feature>
<feature type="transmembrane region" description="Helical" evidence="7">
    <location>
        <begin position="308"/>
        <end position="329"/>
    </location>
</feature>
<evidence type="ECO:0000313" key="10">
    <source>
        <dbReference type="Proteomes" id="UP001107558"/>
    </source>
</evidence>
<feature type="domain" description="ABC transporter" evidence="8">
    <location>
        <begin position="4"/>
        <end position="238"/>
    </location>
</feature>
<evidence type="ECO:0000256" key="3">
    <source>
        <dbReference type="ARBA" id="ARBA00022741"/>
    </source>
</evidence>